<keyword evidence="2" id="KW-1185">Reference proteome</keyword>
<reference evidence="1 2" key="1">
    <citation type="journal article" date="2019" name="Int. J. Syst. Evol. Microbiol.">
        <title>The Global Catalogue of Microorganisms (GCM) 10K type strain sequencing project: providing services to taxonomists for standard genome sequencing and annotation.</title>
        <authorList>
            <consortium name="The Broad Institute Genomics Platform"/>
            <consortium name="The Broad Institute Genome Sequencing Center for Infectious Disease"/>
            <person name="Wu L."/>
            <person name="Ma J."/>
        </authorList>
    </citation>
    <scope>NUCLEOTIDE SEQUENCE [LARGE SCALE GENOMIC DNA]</scope>
    <source>
        <strain evidence="1 2">RDMS1</strain>
    </source>
</reference>
<accession>A0ABD5YM10</accession>
<proteinExistence type="predicted"/>
<name>A0ABD5YM10_9EURY</name>
<dbReference type="Proteomes" id="UP001596417">
    <property type="component" value="Unassembled WGS sequence"/>
</dbReference>
<comment type="caution">
    <text evidence="1">The sequence shown here is derived from an EMBL/GenBank/DDBJ whole genome shotgun (WGS) entry which is preliminary data.</text>
</comment>
<evidence type="ECO:0008006" key="3">
    <source>
        <dbReference type="Google" id="ProtNLM"/>
    </source>
</evidence>
<dbReference type="EMBL" id="JBHTAX010000001">
    <property type="protein sequence ID" value="MFC7189131.1"/>
    <property type="molecule type" value="Genomic_DNA"/>
</dbReference>
<sequence length="98" mass="10814">MMSVERSSQRCELHAAADLLATLDERLIEHLTVDDSRTFVLYNEAILDLTVSDGDLCAARSFTIGLQGFAQRVSDPDPESVITALCRDLTASIDTKQR</sequence>
<evidence type="ECO:0000313" key="2">
    <source>
        <dbReference type="Proteomes" id="UP001596417"/>
    </source>
</evidence>
<dbReference type="AlphaFoldDB" id="A0ABD5YM10"/>
<gene>
    <name evidence="1" type="ORF">ACFQL7_04230</name>
</gene>
<dbReference type="RefSeq" id="WP_390204684.1">
    <property type="nucleotide sequence ID" value="NZ_JBHSZC010000001.1"/>
</dbReference>
<organism evidence="1 2">
    <name type="scientific">Halocatena marina</name>
    <dbReference type="NCBI Taxonomy" id="2934937"/>
    <lineage>
        <taxon>Archaea</taxon>
        <taxon>Methanobacteriati</taxon>
        <taxon>Methanobacteriota</taxon>
        <taxon>Stenosarchaea group</taxon>
        <taxon>Halobacteria</taxon>
        <taxon>Halobacteriales</taxon>
        <taxon>Natronomonadaceae</taxon>
        <taxon>Halocatena</taxon>
    </lineage>
</organism>
<evidence type="ECO:0000313" key="1">
    <source>
        <dbReference type="EMBL" id="MFC7189131.1"/>
    </source>
</evidence>
<protein>
    <recommendedName>
        <fullName evidence="3">Histidine kinase</fullName>
    </recommendedName>
</protein>